<dbReference type="Proteomes" id="UP000707451">
    <property type="component" value="Unassembled WGS sequence"/>
</dbReference>
<dbReference type="AlphaFoldDB" id="A0A9P8BS76"/>
<dbReference type="OrthoDB" id="6159439at2759"/>
<evidence type="ECO:0000313" key="7">
    <source>
        <dbReference type="EMBL" id="KAG9066265.1"/>
    </source>
</evidence>
<dbReference type="PANTHER" id="PTHR48125">
    <property type="entry name" value="LP07818P1"/>
    <property type="match status" value="1"/>
</dbReference>
<reference evidence="7" key="1">
    <citation type="submission" date="2021-06" db="EMBL/GenBank/DDBJ databases">
        <title>Genome Sequence of Mortierella hyaline Strain SCG-10, a Cold-Adapted, Nitrate-Reducing Fungus Isolated from Soil in Minnesota, USA.</title>
        <authorList>
            <person name="Aldossari N."/>
        </authorList>
    </citation>
    <scope>NUCLEOTIDE SEQUENCE</scope>
    <source>
        <strain evidence="7">SCG-10</strain>
    </source>
</reference>
<comment type="caution">
    <text evidence="7">The sequence shown here is derived from an EMBL/GenBank/DDBJ whole genome shotgun (WGS) entry which is preliminary data.</text>
</comment>
<feature type="domain" description="TFIIS N-terminal" evidence="6">
    <location>
        <begin position="279"/>
        <end position="358"/>
    </location>
</feature>
<accession>A0A9P8BS76</accession>
<feature type="domain" description="Homeobox" evidence="5">
    <location>
        <begin position="130"/>
        <end position="190"/>
    </location>
</feature>
<dbReference type="EMBL" id="JAHRHY010000010">
    <property type="protein sequence ID" value="KAG9066265.1"/>
    <property type="molecule type" value="Genomic_DNA"/>
</dbReference>
<dbReference type="InterPro" id="IPR017923">
    <property type="entry name" value="TFIIS_N"/>
</dbReference>
<feature type="compositionally biased region" description="Low complexity" evidence="4">
    <location>
        <begin position="504"/>
        <end position="515"/>
    </location>
</feature>
<feature type="compositionally biased region" description="Low complexity" evidence="4">
    <location>
        <begin position="68"/>
        <end position="85"/>
    </location>
</feature>
<name>A0A9P8BS76_9FUNG</name>
<dbReference type="SUPFAM" id="SSF46689">
    <property type="entry name" value="Homeodomain-like"/>
    <property type="match status" value="1"/>
</dbReference>
<feature type="region of interest" description="Disordered" evidence="4">
    <location>
        <begin position="359"/>
        <end position="428"/>
    </location>
</feature>
<feature type="compositionally biased region" description="Low complexity" evidence="4">
    <location>
        <begin position="365"/>
        <end position="382"/>
    </location>
</feature>
<dbReference type="SUPFAM" id="SSF47676">
    <property type="entry name" value="Conserved domain common to transcription factors TFIIS, elongin A, CRSP70"/>
    <property type="match status" value="1"/>
</dbReference>
<dbReference type="InterPro" id="IPR035441">
    <property type="entry name" value="TFIIS/LEDGF_dom_sf"/>
</dbReference>
<dbReference type="PANTHER" id="PTHR48125:SF10">
    <property type="entry name" value="OS12G0136300 PROTEIN"/>
    <property type="match status" value="1"/>
</dbReference>
<organism evidence="7 8">
    <name type="scientific">Linnemannia hyalina</name>
    <dbReference type="NCBI Taxonomy" id="64524"/>
    <lineage>
        <taxon>Eukaryota</taxon>
        <taxon>Fungi</taxon>
        <taxon>Fungi incertae sedis</taxon>
        <taxon>Mucoromycota</taxon>
        <taxon>Mortierellomycotina</taxon>
        <taxon>Mortierellomycetes</taxon>
        <taxon>Mortierellales</taxon>
        <taxon>Mortierellaceae</taxon>
        <taxon>Linnemannia</taxon>
    </lineage>
</organism>
<evidence type="ECO:0008006" key="9">
    <source>
        <dbReference type="Google" id="ProtNLM"/>
    </source>
</evidence>
<dbReference type="Pfam" id="PF00046">
    <property type="entry name" value="Homeodomain"/>
    <property type="match status" value="1"/>
</dbReference>
<evidence type="ECO:0000259" key="6">
    <source>
        <dbReference type="PROSITE" id="PS51319"/>
    </source>
</evidence>
<feature type="compositionally biased region" description="Low complexity" evidence="4">
    <location>
        <begin position="936"/>
        <end position="951"/>
    </location>
</feature>
<dbReference type="PROSITE" id="PS50071">
    <property type="entry name" value="HOMEOBOX_2"/>
    <property type="match status" value="1"/>
</dbReference>
<dbReference type="InterPro" id="IPR001356">
    <property type="entry name" value="HD"/>
</dbReference>
<sequence length="962" mass="100054">MSEAIVAAPTVADIIAPQASVAAESATTAASGPGEVTVPEVTSPVVPSKKRQFMTTVTMPVKRTLRSATTTTTSPIPTTFTAATSNPLSSIQSPGPVLSPTVPESPVAKAPPATTAAAAAAASAAVNNRVKGQMDRWVFTEEHVAMLEASFLKNPYVSSADKASFSQIIGCNEDKVRNWFSRRRTKAKLEEAIHADQIMEDDDMDGTRLDSLLTSTEIMKKMTRILRGNAIIAPGDVETVITLMGSAEDKASRKYIINALMHTSAAPVVTAFVSSRGPQIMRGWFVAAKATPNDQENKEIMLRTIAVWAKLPFNYELLKEFELGKVIKSVSKDKNMGDDVVAKALQLVKHWKRQVMEEMGGSTGEGASSNSSSSSGSKSEGLSNKRGFQGNGPEGDRARIKRDRDDSAFSHPSEMKLPKFNKGKPAPAPAIETKKTHIVAHAGFFKELMAPNKPPPPPPSTNKTLATSLVVSTGGPSKLPSKHQAADSMASPLKSAPSPPATPTTPTTPVTPTTPTIAASASSVLMSPVVAESSPEAAPVSVPVSVTVSVPVSVPEVTAAAVTAPVVAPTPAALQAIAAAVASLTRSNPIPTEAETPATEVPAEPVKPSKPKKVVRFKAADELEMIRYFVPYNDAEEKEALISGDLWRPPPMLLLGGDERGSASTEKIVQEQREAETLSVNYIREAYIPISPAEPDPDPMDTTAVATADAATADADAMDSTLPSALPTFETTTDHSAILMSSLAFLTQVASTSGPTAAAATAATTLPDADQSQIGSYGSMYSTAGAATYGSGSAGGYGTGVAGAGYGTGASGYGTGGAGYGTGAAGYGTGAALFGAGVSSYGTYGTGASGYGAGVSVAQTQQTQPQAYQYQGYQQTSQAAYNPSLATQAYDYQQQYQQANTTAAAATSIAPVATATGATSNMDPLALIEMLKQVTGHQQQQQQQQHQQQGQYGFPQNWPNAS</sequence>
<keyword evidence="1 3" id="KW-0371">Homeobox</keyword>
<feature type="region of interest" description="Disordered" evidence="4">
    <location>
        <begin position="936"/>
        <end position="962"/>
    </location>
</feature>
<evidence type="ECO:0000256" key="4">
    <source>
        <dbReference type="SAM" id="MobiDB-lite"/>
    </source>
</evidence>
<gene>
    <name evidence="7" type="ORF">KI688_001486</name>
</gene>
<keyword evidence="2 3" id="KW-0539">Nucleus</keyword>
<dbReference type="PROSITE" id="PS51319">
    <property type="entry name" value="TFIIS_N"/>
    <property type="match status" value="1"/>
</dbReference>
<evidence type="ECO:0000256" key="2">
    <source>
        <dbReference type="PROSITE-ProRule" id="PRU00649"/>
    </source>
</evidence>
<dbReference type="SMART" id="SM00389">
    <property type="entry name" value="HOX"/>
    <property type="match status" value="1"/>
</dbReference>
<dbReference type="Pfam" id="PF08711">
    <property type="entry name" value="Med26"/>
    <property type="match status" value="1"/>
</dbReference>
<feature type="region of interest" description="Disordered" evidence="4">
    <location>
        <begin position="68"/>
        <end position="109"/>
    </location>
</feature>
<keyword evidence="1 3" id="KW-0238">DNA-binding</keyword>
<proteinExistence type="predicted"/>
<feature type="region of interest" description="Disordered" evidence="4">
    <location>
        <begin position="471"/>
        <end position="515"/>
    </location>
</feature>
<dbReference type="GO" id="GO:0005634">
    <property type="term" value="C:nucleus"/>
    <property type="evidence" value="ECO:0007669"/>
    <property type="project" value="UniProtKB-SubCell"/>
</dbReference>
<comment type="subcellular location">
    <subcellularLocation>
        <location evidence="2 3">Nucleus</location>
    </subcellularLocation>
</comment>
<evidence type="ECO:0000256" key="1">
    <source>
        <dbReference type="PROSITE-ProRule" id="PRU00108"/>
    </source>
</evidence>
<protein>
    <recommendedName>
        <fullName evidence="9">Homeobox domain-containing protein</fullName>
    </recommendedName>
</protein>
<dbReference type="GO" id="GO:0003677">
    <property type="term" value="F:DNA binding"/>
    <property type="evidence" value="ECO:0007669"/>
    <property type="project" value="UniProtKB-UniRule"/>
</dbReference>
<dbReference type="Gene3D" id="1.20.930.10">
    <property type="entry name" value="Conserved domain common to transcription factors TFIIS, elongin A, CRSP70"/>
    <property type="match status" value="1"/>
</dbReference>
<keyword evidence="8" id="KW-1185">Reference proteome</keyword>
<dbReference type="CDD" id="cd00086">
    <property type="entry name" value="homeodomain"/>
    <property type="match status" value="1"/>
</dbReference>
<feature type="DNA-binding region" description="Homeobox" evidence="1">
    <location>
        <begin position="132"/>
        <end position="191"/>
    </location>
</feature>
<feature type="compositionally biased region" description="Basic and acidic residues" evidence="4">
    <location>
        <begin position="394"/>
        <end position="417"/>
    </location>
</feature>
<dbReference type="InterPro" id="IPR009057">
    <property type="entry name" value="Homeodomain-like_sf"/>
</dbReference>
<evidence type="ECO:0000256" key="3">
    <source>
        <dbReference type="RuleBase" id="RU000682"/>
    </source>
</evidence>
<evidence type="ECO:0000313" key="8">
    <source>
        <dbReference type="Proteomes" id="UP000707451"/>
    </source>
</evidence>
<evidence type="ECO:0000259" key="5">
    <source>
        <dbReference type="PROSITE" id="PS50071"/>
    </source>
</evidence>
<dbReference type="Gene3D" id="1.10.10.60">
    <property type="entry name" value="Homeodomain-like"/>
    <property type="match status" value="1"/>
</dbReference>